<dbReference type="STRING" id="3088.A0A383WB02"/>
<organism evidence="1 2">
    <name type="scientific">Tetradesmus obliquus</name>
    <name type="common">Green alga</name>
    <name type="synonym">Acutodesmus obliquus</name>
    <dbReference type="NCBI Taxonomy" id="3088"/>
    <lineage>
        <taxon>Eukaryota</taxon>
        <taxon>Viridiplantae</taxon>
        <taxon>Chlorophyta</taxon>
        <taxon>core chlorophytes</taxon>
        <taxon>Chlorophyceae</taxon>
        <taxon>CS clade</taxon>
        <taxon>Sphaeropleales</taxon>
        <taxon>Scenedesmaceae</taxon>
        <taxon>Tetradesmus</taxon>
    </lineage>
</organism>
<dbReference type="Proteomes" id="UP000256970">
    <property type="component" value="Unassembled WGS sequence"/>
</dbReference>
<dbReference type="OrthoDB" id="1903335at2759"/>
<dbReference type="PANTHER" id="PTHR36311">
    <property type="entry name" value="PHOTOSYSTEM I SUBUNIT O"/>
    <property type="match status" value="1"/>
</dbReference>
<dbReference type="NCBIfam" id="TIGR03059">
    <property type="entry name" value="psaOeuk"/>
    <property type="match status" value="1"/>
</dbReference>
<dbReference type="Pfam" id="PF22832">
    <property type="entry name" value="PsaO_TMD"/>
    <property type="match status" value="1"/>
</dbReference>
<evidence type="ECO:0000313" key="1">
    <source>
        <dbReference type="EMBL" id="SZX74805.1"/>
    </source>
</evidence>
<sequence length="128" mass="13979">MLAARTANPCLARKTTRSAVRAAPASRRAVVVRAGTPYPSDWIKKDPLVPVLGFLGWTIPSNIPVSAFGGQSLFGLFTASIGEELAKFPQGPSIDDPFWLYLLTWHMGLFACIFWGQIGVQARKQGYL</sequence>
<dbReference type="PANTHER" id="PTHR36311:SF1">
    <property type="entry name" value="PHOTOSYSTEM I SUBUNIT O"/>
    <property type="match status" value="1"/>
</dbReference>
<dbReference type="AlphaFoldDB" id="A0A383WB02"/>
<proteinExistence type="predicted"/>
<gene>
    <name evidence="1" type="ORF">BQ4739_LOCUS15123</name>
</gene>
<evidence type="ECO:0000313" key="2">
    <source>
        <dbReference type="Proteomes" id="UP000256970"/>
    </source>
</evidence>
<accession>A0A383WB02</accession>
<name>A0A383WB02_TETOB</name>
<reference evidence="1 2" key="1">
    <citation type="submission" date="2016-10" db="EMBL/GenBank/DDBJ databases">
        <authorList>
            <person name="Cai Z."/>
        </authorList>
    </citation>
    <scope>NUCLEOTIDE SEQUENCE [LARGE SCALE GENOMIC DNA]</scope>
</reference>
<protein>
    <submittedName>
        <fullName evidence="1">Uncharacterized protein</fullName>
    </submittedName>
</protein>
<dbReference type="EMBL" id="FNXT01001221">
    <property type="protein sequence ID" value="SZX74805.1"/>
    <property type="molecule type" value="Genomic_DNA"/>
</dbReference>
<keyword evidence="2" id="KW-1185">Reference proteome</keyword>
<dbReference type="InterPro" id="IPR017498">
    <property type="entry name" value="PSI_PsaO"/>
</dbReference>